<evidence type="ECO:0000313" key="1">
    <source>
        <dbReference type="EMBL" id="PVX29169.1"/>
    </source>
</evidence>
<keyword evidence="2" id="KW-1185">Reference proteome</keyword>
<protein>
    <submittedName>
        <fullName evidence="1">Uncharacterized protein</fullName>
    </submittedName>
</protein>
<dbReference type="AlphaFoldDB" id="A0A2U0SCT1"/>
<comment type="caution">
    <text evidence="1">The sequence shown here is derived from an EMBL/GenBank/DDBJ whole genome shotgun (WGS) entry which is preliminary data.</text>
</comment>
<dbReference type="EMBL" id="QENQ01000001">
    <property type="protein sequence ID" value="PVX29169.1"/>
    <property type="molecule type" value="Genomic_DNA"/>
</dbReference>
<gene>
    <name evidence="1" type="ORF">DD559_07355</name>
</gene>
<evidence type="ECO:0000313" key="2">
    <source>
        <dbReference type="Proteomes" id="UP000245890"/>
    </source>
</evidence>
<sequence length="222" mass="25100">MLSGYGTLIGAVAVVYGATQGFKQWREQKLAERRMQLAEQILALAYKMREIMKSIRSGGSFRSEHDAAEKILRDSDTVYDGMDEGEKSRLIQAQVTLTRVQNQAERWDQLLDILPVTKAVFDDEIEKALSCFWLQRAAVVAAVRSYGAIKDTGPARSEEEAKRRDETLRNLERTFWDCSVPPEVDEVEEAINAGIATLDEELLPIIRKGHGRSRSRKKEGIK</sequence>
<organism evidence="1 2">
    <name type="scientific">Sphingomonas pokkalii</name>
    <dbReference type="NCBI Taxonomy" id="2175090"/>
    <lineage>
        <taxon>Bacteria</taxon>
        <taxon>Pseudomonadati</taxon>
        <taxon>Pseudomonadota</taxon>
        <taxon>Alphaproteobacteria</taxon>
        <taxon>Sphingomonadales</taxon>
        <taxon>Sphingomonadaceae</taxon>
        <taxon>Sphingomonas</taxon>
    </lineage>
</organism>
<dbReference type="Proteomes" id="UP000245890">
    <property type="component" value="Unassembled WGS sequence"/>
</dbReference>
<proteinExistence type="predicted"/>
<reference evidence="1 2" key="1">
    <citation type="submission" date="2018-05" db="EMBL/GenBank/DDBJ databases">
        <title>Description of Sphingomonas pokkalii sp nov, isolated from the rhizosphere of saline tolerant pokkali rice and its draft genome analysis.</title>
        <authorList>
            <person name="Menon R."/>
            <person name="Kumari S."/>
            <person name="Rameshkumar N."/>
        </authorList>
    </citation>
    <scope>NUCLEOTIDE SEQUENCE [LARGE SCALE GENOMIC DNA]</scope>
    <source>
        <strain evidence="1 2">L3B27</strain>
    </source>
</reference>
<name>A0A2U0SCT1_9SPHN</name>
<accession>A0A2U0SCT1</accession>